<evidence type="ECO:0000313" key="2">
    <source>
        <dbReference type="EMBL" id="CAI9917503.1"/>
    </source>
</evidence>
<dbReference type="Proteomes" id="UP001642409">
    <property type="component" value="Unassembled WGS sequence"/>
</dbReference>
<accession>A0AA86TMR0</accession>
<dbReference type="EMBL" id="CAXDID020000320">
    <property type="protein sequence ID" value="CAL6076629.1"/>
    <property type="molecule type" value="Genomic_DNA"/>
</dbReference>
<proteinExistence type="predicted"/>
<keyword evidence="4" id="KW-1185">Reference proteome</keyword>
<evidence type="ECO:0008006" key="5">
    <source>
        <dbReference type="Google" id="ProtNLM"/>
    </source>
</evidence>
<organism evidence="2">
    <name type="scientific">Hexamita inflata</name>
    <dbReference type="NCBI Taxonomy" id="28002"/>
    <lineage>
        <taxon>Eukaryota</taxon>
        <taxon>Metamonada</taxon>
        <taxon>Diplomonadida</taxon>
        <taxon>Hexamitidae</taxon>
        <taxon>Hexamitinae</taxon>
        <taxon>Hexamita</taxon>
    </lineage>
</organism>
<keyword evidence="1" id="KW-1133">Transmembrane helix</keyword>
<dbReference type="AlphaFoldDB" id="A0AA86TMR0"/>
<evidence type="ECO:0000313" key="3">
    <source>
        <dbReference type="EMBL" id="CAL6076629.1"/>
    </source>
</evidence>
<feature type="transmembrane region" description="Helical" evidence="1">
    <location>
        <begin position="472"/>
        <end position="495"/>
    </location>
</feature>
<evidence type="ECO:0000313" key="4">
    <source>
        <dbReference type="Proteomes" id="UP001642409"/>
    </source>
</evidence>
<keyword evidence="1" id="KW-0812">Transmembrane</keyword>
<keyword evidence="1" id="KW-0472">Membrane</keyword>
<comment type="caution">
    <text evidence="2">The sequence shown here is derived from an EMBL/GenBank/DDBJ whole genome shotgun (WGS) entry which is preliminary data.</text>
</comment>
<reference evidence="3 4" key="2">
    <citation type="submission" date="2024-07" db="EMBL/GenBank/DDBJ databases">
        <authorList>
            <person name="Akdeniz Z."/>
        </authorList>
    </citation>
    <scope>NUCLEOTIDE SEQUENCE [LARGE SCALE GENOMIC DNA]</scope>
</reference>
<gene>
    <name evidence="2" type="ORF">HINF_LOCUS5148</name>
    <name evidence="3" type="ORF">HINF_LOCUS57783</name>
</gene>
<evidence type="ECO:0000256" key="1">
    <source>
        <dbReference type="SAM" id="Phobius"/>
    </source>
</evidence>
<reference evidence="2" key="1">
    <citation type="submission" date="2023-06" db="EMBL/GenBank/DDBJ databases">
        <authorList>
            <person name="Kurt Z."/>
        </authorList>
    </citation>
    <scope>NUCLEOTIDE SEQUENCE</scope>
</reference>
<name>A0AA86TMR0_9EUKA</name>
<protein>
    <recommendedName>
        <fullName evidence="5">Transmembrane protein</fullName>
    </recommendedName>
</protein>
<dbReference type="EMBL" id="CATOUU010000132">
    <property type="protein sequence ID" value="CAI9917503.1"/>
    <property type="molecule type" value="Genomic_DNA"/>
</dbReference>
<sequence length="547" mass="62954">MWLLILTVQTEECFHHNASLLGIEQNTVIRLRLSPVQNSIYCNNLNGSQTTVVVKYDCEMQTLTSQPFIFNISEDVQVDITIDKILFELVEECDAAQYTINMGSTTITGTIQQIQTKITDITQCWANIVFNYSYSISQDEYFNISVTPQNCQIDSGAIPYLEFDNGDQIFTSLIIMPKTLPNHYQSNFNFGQTNFFYSSMSMYSSDDQYVFSNLISQFQQKRSINMRLKLISLVNSVTQAYYGNIENIYGLYSEMIGEVKVKQSESNSILDINTLLLLQNAPQSTQIIQFDLIISNIQCRQSYSLQQVKNEIRKIFPKQQGSIFTVFITLLDNQNNTIKEFVHTCHIQSNDIYDGIVKLYKDKICVTTKIKEDSVSKQSSTTILSLAVQTSYDTIQTYFQFQFNYILSNQTICFYQQNKSDSIKIGSFRQRVNLFIKAFTQAQPIQRYATIENNFEFFFFNTVVSEDYSSTLIWIVIINFGILLISSVLVGCYLYKIRNTKLIPPNTSGQIDDIVSQQIIPNTHYEQHTTLALQSNQYIDQIEDSNK</sequence>